<dbReference type="RefSeq" id="WP_020509494.1">
    <property type="nucleotide sequence ID" value="NZ_JBIAZU010000001.1"/>
</dbReference>
<name>A0ABW6W769_9ACTN</name>
<keyword evidence="2" id="KW-1185">Reference proteome</keyword>
<reference evidence="1 2" key="1">
    <citation type="submission" date="2024-10" db="EMBL/GenBank/DDBJ databases">
        <title>The Natural Products Discovery Center: Release of the First 8490 Sequenced Strains for Exploring Actinobacteria Biosynthetic Diversity.</title>
        <authorList>
            <person name="Kalkreuter E."/>
            <person name="Kautsar S.A."/>
            <person name="Yang D."/>
            <person name="Bader C.D."/>
            <person name="Teijaro C.N."/>
            <person name="Fluegel L."/>
            <person name="Davis C.M."/>
            <person name="Simpson J.R."/>
            <person name="Lauterbach L."/>
            <person name="Steele A.D."/>
            <person name="Gui C."/>
            <person name="Meng S."/>
            <person name="Li G."/>
            <person name="Viehrig K."/>
            <person name="Ye F."/>
            <person name="Su P."/>
            <person name="Kiefer A.F."/>
            <person name="Nichols A."/>
            <person name="Cepeda A.J."/>
            <person name="Yan W."/>
            <person name="Fan B."/>
            <person name="Jiang Y."/>
            <person name="Adhikari A."/>
            <person name="Zheng C.-J."/>
            <person name="Schuster L."/>
            <person name="Cowan T.M."/>
            <person name="Smanski M.J."/>
            <person name="Chevrette M.G."/>
            <person name="De Carvalho L.P.S."/>
            <person name="Shen B."/>
        </authorList>
    </citation>
    <scope>NUCLEOTIDE SEQUENCE [LARGE SCALE GENOMIC DNA]</scope>
    <source>
        <strain evidence="1 2">NPDC000087</strain>
    </source>
</reference>
<evidence type="ECO:0000313" key="2">
    <source>
        <dbReference type="Proteomes" id="UP001602245"/>
    </source>
</evidence>
<evidence type="ECO:0000313" key="1">
    <source>
        <dbReference type="EMBL" id="MFF5289149.1"/>
    </source>
</evidence>
<comment type="caution">
    <text evidence="1">The sequence shown here is derived from an EMBL/GenBank/DDBJ whole genome shotgun (WGS) entry which is preliminary data.</text>
</comment>
<protein>
    <submittedName>
        <fullName evidence="1">Uncharacterized protein</fullName>
    </submittedName>
</protein>
<dbReference type="Proteomes" id="UP001602245">
    <property type="component" value="Unassembled WGS sequence"/>
</dbReference>
<organism evidence="1 2">
    <name type="scientific">Paractinoplanes globisporus</name>
    <dbReference type="NCBI Taxonomy" id="113565"/>
    <lineage>
        <taxon>Bacteria</taxon>
        <taxon>Bacillati</taxon>
        <taxon>Actinomycetota</taxon>
        <taxon>Actinomycetes</taxon>
        <taxon>Micromonosporales</taxon>
        <taxon>Micromonosporaceae</taxon>
        <taxon>Paractinoplanes</taxon>
    </lineage>
</organism>
<proteinExistence type="predicted"/>
<gene>
    <name evidence="1" type="ORF">ACFY35_06915</name>
</gene>
<dbReference type="EMBL" id="JBIAZU010000001">
    <property type="protein sequence ID" value="MFF5289149.1"/>
    <property type="molecule type" value="Genomic_DNA"/>
</dbReference>
<accession>A0ABW6W769</accession>
<sequence>MTAGLGPMGDLHLIAAALRADRADVESYTRVLTTVLGDALPAGMVEVERKRSLADRMAGRDGTPVALTVTTPDERLTLRQEPHGVAGEIHQIVRGVTIKRRTVGLDEWLVALAGVLSRLAEGSAAARAALGGLLGE</sequence>